<keyword evidence="2" id="KW-1185">Reference proteome</keyword>
<organism evidence="1 2">
    <name type="scientific">Fervidicoccus fontis (strain DSM 19380 / JCM 18336 / VKM B-2539 / Kam940)</name>
    <dbReference type="NCBI Taxonomy" id="1163730"/>
    <lineage>
        <taxon>Archaea</taxon>
        <taxon>Thermoproteota</taxon>
        <taxon>Thermoprotei</taxon>
        <taxon>Fervidicoccales</taxon>
        <taxon>Fervidicoccaceae</taxon>
        <taxon>Fervidicoccus</taxon>
    </lineage>
</organism>
<dbReference type="AlphaFoldDB" id="I0A1H9"/>
<proteinExistence type="predicted"/>
<reference evidence="1 2" key="2">
    <citation type="journal article" date="2014" name="Extremophiles">
        <title>Analysis of the complete genome of Fervidococcus fontis confirms the distinct phylogenetic position of the order Fervidicoccales and suggests its environmental function.</title>
        <authorList>
            <person name="Lebedinsky A.V."/>
            <person name="Mardanov A.V."/>
            <person name="Kublanov I.V."/>
            <person name="Gumerov V.M."/>
            <person name="Beletsky A.V."/>
            <person name="Perevalova A.A."/>
            <person name="Bidzhieva S.Kh."/>
            <person name="Bonch-Osmolovskaya E.A."/>
            <person name="Skryabin K.G."/>
            <person name="Ravin N.V."/>
        </authorList>
    </citation>
    <scope>NUCLEOTIDE SEQUENCE [LARGE SCALE GENOMIC DNA]</scope>
    <source>
        <strain evidence="2">DSM 19380 / VKM B-2539 / Kam940</strain>
    </source>
</reference>
<dbReference type="EMBL" id="CP003423">
    <property type="protein sequence ID" value="AFH42836.1"/>
    <property type="molecule type" value="Genomic_DNA"/>
</dbReference>
<protein>
    <submittedName>
        <fullName evidence="1">Uncharacterized protein</fullName>
    </submittedName>
</protein>
<dbReference type="InParanoid" id="I0A1H9"/>
<evidence type="ECO:0000313" key="2">
    <source>
        <dbReference type="Proteomes" id="UP000007391"/>
    </source>
</evidence>
<name>I0A1H9_FERFK</name>
<dbReference type="Proteomes" id="UP000007391">
    <property type="component" value="Chromosome"/>
</dbReference>
<accession>I0A1H9</accession>
<reference evidence="2" key="1">
    <citation type="submission" date="2012-03" db="EMBL/GenBank/DDBJ databases">
        <title>Fervidicoccus fontis complete genome analysis confirms its distinct phylogenetic position and predicts its environmental function.</title>
        <authorList>
            <person name="Lebedinsky A.V."/>
            <person name="Mardanov A.V."/>
            <person name="Gumerov V.M."/>
            <person name="Beletsky A.V."/>
            <person name="Kublanov I.V."/>
            <person name="Perevalova A.A."/>
            <person name="Bonch-Osmolovskaya E.A."/>
            <person name="Ravin N.V."/>
            <person name="Skryabin K.G."/>
        </authorList>
    </citation>
    <scope>NUCLEOTIDE SEQUENCE [LARGE SCALE GENOMIC DNA]</scope>
    <source>
        <strain evidence="2">DSM 19380 / VKM B-2539 / Kam940</strain>
    </source>
</reference>
<gene>
    <name evidence="1" type="ordered locus">FFONT_0848</name>
</gene>
<dbReference type="HOGENOM" id="CLU_1976435_0_0_2"/>
<evidence type="ECO:0000313" key="1">
    <source>
        <dbReference type="EMBL" id="AFH42836.1"/>
    </source>
</evidence>
<dbReference type="STRING" id="1163730.FFONT_0848"/>
<dbReference type="KEGG" id="ffo:FFONT_0848"/>
<sequence>MLLKDEKYESALKMSLNEKEITERLCVSLTSYLSCCIINEEYADVQTLIKIVRNLGLENILEVKSFYSSLGSSEHTVIVVRFKVQVCEKKCENTCGSRESECFGKCFFECIEEYKKMAKEKLCGSE</sequence>